<keyword evidence="1" id="KW-0645">Protease</keyword>
<dbReference type="Proteomes" id="UP000549457">
    <property type="component" value="Unassembled WGS sequence"/>
</dbReference>
<organism evidence="4 5">
    <name type="scientific">Amaricoccus macauensis</name>
    <dbReference type="NCBI Taxonomy" id="57001"/>
    <lineage>
        <taxon>Bacteria</taxon>
        <taxon>Pseudomonadati</taxon>
        <taxon>Pseudomonadota</taxon>
        <taxon>Alphaproteobacteria</taxon>
        <taxon>Rhodobacterales</taxon>
        <taxon>Paracoccaceae</taxon>
        <taxon>Amaricoccus</taxon>
    </lineage>
</organism>
<dbReference type="PANTHER" id="PTHR34217:SF1">
    <property type="entry name" value="CARBOXYPEPTIDASE 1"/>
    <property type="match status" value="1"/>
</dbReference>
<dbReference type="AlphaFoldDB" id="A0A840SP31"/>
<keyword evidence="1" id="KW-0482">Metalloprotease</keyword>
<dbReference type="RefSeq" id="WP_221288192.1">
    <property type="nucleotide sequence ID" value="NZ_JACHFM010000001.1"/>
</dbReference>
<comment type="caution">
    <text evidence="4">The sequence shown here is derived from an EMBL/GenBank/DDBJ whole genome shotgun (WGS) entry which is preliminary data.</text>
</comment>
<evidence type="ECO:0000256" key="2">
    <source>
        <dbReference type="PIRSR" id="PIRSR006615-1"/>
    </source>
</evidence>
<dbReference type="InterPro" id="IPR001333">
    <property type="entry name" value="Peptidase_M32_Taq"/>
</dbReference>
<name>A0A840SP31_9RHOB</name>
<protein>
    <recommendedName>
        <fullName evidence="1">Metal-dependent carboxypeptidase</fullName>
        <ecNumber evidence="1">3.4.17.19</ecNumber>
    </recommendedName>
</protein>
<dbReference type="GO" id="GO:0046872">
    <property type="term" value="F:metal ion binding"/>
    <property type="evidence" value="ECO:0007669"/>
    <property type="project" value="UniProtKB-KW"/>
</dbReference>
<dbReference type="PANTHER" id="PTHR34217">
    <property type="entry name" value="METAL-DEPENDENT CARBOXYPEPTIDASE"/>
    <property type="match status" value="1"/>
</dbReference>
<dbReference type="PIRSF" id="PIRSF006615">
    <property type="entry name" value="Zn_crbxpep_Taq"/>
    <property type="match status" value="1"/>
</dbReference>
<evidence type="ECO:0000256" key="3">
    <source>
        <dbReference type="PIRSR" id="PIRSR006615-2"/>
    </source>
</evidence>
<dbReference type="SUPFAM" id="SSF55486">
    <property type="entry name" value="Metalloproteases ('zincins'), catalytic domain"/>
    <property type="match status" value="1"/>
</dbReference>
<feature type="active site" description="Proton donor/acceptor" evidence="3">
    <location>
        <position position="260"/>
    </location>
</feature>
<reference evidence="4 5" key="1">
    <citation type="submission" date="2020-08" db="EMBL/GenBank/DDBJ databases">
        <title>Genomic Encyclopedia of Type Strains, Phase IV (KMG-IV): sequencing the most valuable type-strain genomes for metagenomic binning, comparative biology and taxonomic classification.</title>
        <authorList>
            <person name="Goeker M."/>
        </authorList>
    </citation>
    <scope>NUCLEOTIDE SEQUENCE [LARGE SCALE GENOMIC DNA]</scope>
    <source>
        <strain evidence="4 5">DSM 101730</strain>
    </source>
</reference>
<feature type="binding site" evidence="2">
    <location>
        <position position="259"/>
    </location>
    <ligand>
        <name>Zn(2+)</name>
        <dbReference type="ChEBI" id="CHEBI:29105"/>
        <note>catalytic</note>
    </ligand>
</feature>
<dbReference type="EMBL" id="JACHFM010000001">
    <property type="protein sequence ID" value="MBB5221163.1"/>
    <property type="molecule type" value="Genomic_DNA"/>
</dbReference>
<comment type="cofactor">
    <cofactor evidence="2">
        <name>Zn(2+)</name>
        <dbReference type="ChEBI" id="CHEBI:29105"/>
    </cofactor>
    <text evidence="2">Binds 1 zinc ion per subunit.</text>
</comment>
<comment type="function">
    <text evidence="1">Broad specificity carboxypetidase that releases amino acids sequentially from the C-terminus, including neutral, aromatic, polar and basic residues.</text>
</comment>
<sequence>MDTIAAYEELAARLRRIGALEEVAGLLNWDQETQMPPKGGAQRAEHAAAVASAIHDLASDPRLGELVAFAATAQGADAVNVAEAGRIHRRAVRVPPALAADLARASALGQEVWVKARTASDFAAFAPTLERIVALKRAEAECLAEDGISGYDALLDGFEPGTTAAELDAIFARLRPGLVDLAGRIAAKRPSAPAIAGQFPAEAQLALARRLGGVFGYDWQAGRLDLAVHPSCSGSAGDVRITTRIDPSDPQDCLYSTLHEVGHAVYEQGLNPAQAMLPAGMHASMAVHESQSRLFENQLGRSRAFCDFLFREMQTGLGSAGVADPDALWRLVNAVQPGFIRTEADEVHYNLHILMRFDLERALIAGSLPVRELEAAWNARFLADFGQAVPDARRGVLQDVHWSAGLFGYFPTYTLGNVYAGEIHAALQRDIPDLDARLAAGELGEVVAWLGERIHRRGRMVPPTRLIAEAVGRAPDERALLDYLEAKYSDLHDL</sequence>
<dbReference type="PRINTS" id="PR00998">
    <property type="entry name" value="CRBOXYPTASET"/>
</dbReference>
<keyword evidence="1 2" id="KW-0479">Metal-binding</keyword>
<dbReference type="PROSITE" id="PS52034">
    <property type="entry name" value="PEPTIDASE_M32"/>
    <property type="match status" value="1"/>
</dbReference>
<dbReference type="EC" id="3.4.17.19" evidence="1"/>
<keyword evidence="1 4" id="KW-0378">Hydrolase</keyword>
<dbReference type="Pfam" id="PF02074">
    <property type="entry name" value="Peptidase_M32"/>
    <property type="match status" value="1"/>
</dbReference>
<keyword evidence="5" id="KW-1185">Reference proteome</keyword>
<comment type="similarity">
    <text evidence="1">Belongs to the peptidase M32 family.</text>
</comment>
<evidence type="ECO:0000313" key="4">
    <source>
        <dbReference type="EMBL" id="MBB5221163.1"/>
    </source>
</evidence>
<dbReference type="Gene3D" id="1.10.1370.30">
    <property type="match status" value="1"/>
</dbReference>
<proteinExistence type="inferred from homology"/>
<accession>A0A840SP31</accession>
<dbReference type="CDD" id="cd06460">
    <property type="entry name" value="M32_Taq"/>
    <property type="match status" value="1"/>
</dbReference>
<feature type="binding site" evidence="2">
    <location>
        <position position="263"/>
    </location>
    <ligand>
        <name>Zn(2+)</name>
        <dbReference type="ChEBI" id="CHEBI:29105"/>
        <note>catalytic</note>
    </ligand>
</feature>
<dbReference type="GO" id="GO:0004181">
    <property type="term" value="F:metallocarboxypeptidase activity"/>
    <property type="evidence" value="ECO:0007669"/>
    <property type="project" value="UniProtKB-UniRule"/>
</dbReference>
<keyword evidence="2" id="KW-0862">Zinc</keyword>
<comment type="catalytic activity">
    <reaction evidence="1">
        <text>Release of a C-terminal amino acid with broad specificity, except for -Pro.</text>
        <dbReference type="EC" id="3.4.17.19"/>
    </reaction>
</comment>
<gene>
    <name evidence="4" type="ORF">HNP73_001084</name>
</gene>
<evidence type="ECO:0000313" key="5">
    <source>
        <dbReference type="Proteomes" id="UP000549457"/>
    </source>
</evidence>
<evidence type="ECO:0000256" key="1">
    <source>
        <dbReference type="PIRNR" id="PIRNR006615"/>
    </source>
</evidence>
<dbReference type="GO" id="GO:0006508">
    <property type="term" value="P:proteolysis"/>
    <property type="evidence" value="ECO:0007669"/>
    <property type="project" value="UniProtKB-UniRule"/>
</dbReference>
<feature type="binding site" evidence="2">
    <location>
        <position position="289"/>
    </location>
    <ligand>
        <name>Zn(2+)</name>
        <dbReference type="ChEBI" id="CHEBI:29105"/>
        <note>catalytic</note>
    </ligand>
</feature>
<keyword evidence="1 4" id="KW-0121">Carboxypeptidase</keyword>